<proteinExistence type="predicted"/>
<evidence type="ECO:0000313" key="2">
    <source>
        <dbReference type="EMBL" id="GAT97708.1"/>
    </source>
</evidence>
<dbReference type="Proteomes" id="UP000078387">
    <property type="component" value="Unassembled WGS sequence"/>
</dbReference>
<sequence>MLNVQVLDDIMKYTKKYCGIKRKVKEPCFVFHYNTRETLIIESNKDTFNIFIQEGMWSNNDLVQQAFKIYGNKRIIEGENLERMLKVFYGLFPLLEEFIEYVKRNRPFFYLTKDEWDSLYYERDCVLNDNYVNEDRIISWPLLFEEFRATRRS</sequence>
<evidence type="ECO:0000313" key="1">
    <source>
        <dbReference type="EMBL" id="GAT96531.1"/>
    </source>
</evidence>
<dbReference type="EMBL" id="BDEQ01000001">
    <property type="protein sequence ID" value="GAT99541.1"/>
    <property type="molecule type" value="Genomic_DNA"/>
</dbReference>
<dbReference type="AlphaFoldDB" id="A0A5K1V449"/>
<accession>A0A5K1V449</accession>
<reference evidence="1 4" key="1">
    <citation type="submission" date="2016-05" db="EMBL/GenBank/DDBJ databases">
        <title>First whole genome sequencing of Entamoeba histolytica HM1:IMSS-clone-6.</title>
        <authorList>
            <person name="Mukherjee Avik.K."/>
            <person name="Izumyama S."/>
            <person name="Nakada-Tsukui K."/>
            <person name="Nozaki T."/>
        </authorList>
    </citation>
    <scope>NUCLEOTIDE SEQUENCE [LARGE SCALE GENOMIC DNA]</scope>
    <source>
        <strain evidence="1 4">HM1:IMSS clone 6</strain>
    </source>
</reference>
<dbReference type="VEuPathDB" id="AmoebaDB:KM1_316600"/>
<gene>
    <name evidence="2" type="ORF">CL6EHI_002170</name>
    <name evidence="3" type="ORF">CL6EHI_157780</name>
    <name evidence="1" type="ORF">CL6EHI_177980</name>
</gene>
<dbReference type="EMBL" id="BDEQ01000001">
    <property type="protein sequence ID" value="GAT96531.1"/>
    <property type="molecule type" value="Genomic_DNA"/>
</dbReference>
<evidence type="ECO:0000313" key="4">
    <source>
        <dbReference type="Proteomes" id="UP000078387"/>
    </source>
</evidence>
<evidence type="ECO:0000313" key="3">
    <source>
        <dbReference type="EMBL" id="GAT99541.1"/>
    </source>
</evidence>
<protein>
    <submittedName>
        <fullName evidence="1">Uncharacterized protein</fullName>
    </submittedName>
</protein>
<organism evidence="1 4">
    <name type="scientific">Entamoeba histolytica</name>
    <dbReference type="NCBI Taxonomy" id="5759"/>
    <lineage>
        <taxon>Eukaryota</taxon>
        <taxon>Amoebozoa</taxon>
        <taxon>Evosea</taxon>
        <taxon>Archamoebae</taxon>
        <taxon>Mastigamoebida</taxon>
        <taxon>Entamoebidae</taxon>
        <taxon>Entamoeba</taxon>
    </lineage>
</organism>
<dbReference type="EMBL" id="BDEQ01000001">
    <property type="protein sequence ID" value="GAT97708.1"/>
    <property type="molecule type" value="Genomic_DNA"/>
</dbReference>
<name>A0A5K1V449_ENTHI</name>
<dbReference type="VEuPathDB" id="AmoebaDB:EHI_157780"/>
<dbReference type="OMA" id="DISIFCI"/>
<comment type="caution">
    <text evidence="1">The sequence shown here is derived from an EMBL/GenBank/DDBJ whole genome shotgun (WGS) entry which is preliminary data.</text>
</comment>